<organism evidence="3 4">
    <name type="scientific">Agrobacterium phage Atu_ph07</name>
    <dbReference type="NCBI Taxonomy" id="2024264"/>
    <lineage>
        <taxon>Viruses</taxon>
        <taxon>Duplodnaviria</taxon>
        <taxon>Heunggongvirae</taxon>
        <taxon>Uroviricota</taxon>
        <taxon>Caudoviricetes</taxon>
        <taxon>Polybotosvirus</taxon>
        <taxon>Polybotosvirus Atuph07</taxon>
    </lineage>
</organism>
<dbReference type="PANTHER" id="PTHR30153">
    <property type="entry name" value="REPLICATIVE DNA HELICASE DNAB"/>
    <property type="match status" value="1"/>
</dbReference>
<protein>
    <submittedName>
        <fullName evidence="3">DNA primase/helicase</fullName>
    </submittedName>
</protein>
<dbReference type="PANTHER" id="PTHR30153:SF2">
    <property type="entry name" value="REPLICATIVE DNA HELICASE"/>
    <property type="match status" value="1"/>
</dbReference>
<dbReference type="GeneID" id="40088073"/>
<dbReference type="GO" id="GO:0005524">
    <property type="term" value="F:ATP binding"/>
    <property type="evidence" value="ECO:0007669"/>
    <property type="project" value="InterPro"/>
</dbReference>
<dbReference type="InterPro" id="IPR027417">
    <property type="entry name" value="P-loop_NTPase"/>
</dbReference>
<keyword evidence="4" id="KW-1185">Reference proteome</keyword>
<keyword evidence="3" id="KW-0347">Helicase</keyword>
<keyword evidence="3" id="KW-0547">Nucleotide-binding</keyword>
<dbReference type="PROSITE" id="PS51199">
    <property type="entry name" value="SF4_HELICASE"/>
    <property type="match status" value="1"/>
</dbReference>
<dbReference type="GO" id="GO:0003678">
    <property type="term" value="F:DNA helicase activity"/>
    <property type="evidence" value="ECO:0007669"/>
    <property type="project" value="InterPro"/>
</dbReference>
<evidence type="ECO:0000256" key="1">
    <source>
        <dbReference type="SAM" id="MobiDB-lite"/>
    </source>
</evidence>
<dbReference type="InterPro" id="IPR007694">
    <property type="entry name" value="DNA_helicase_DnaB-like_C"/>
</dbReference>
<evidence type="ECO:0000259" key="2">
    <source>
        <dbReference type="PROSITE" id="PS51199"/>
    </source>
</evidence>
<proteinExistence type="predicted"/>
<name>A0A223VZT9_9CAUD</name>
<feature type="region of interest" description="Disordered" evidence="1">
    <location>
        <begin position="371"/>
        <end position="440"/>
    </location>
</feature>
<dbReference type="Proteomes" id="UP000223025">
    <property type="component" value="Segment"/>
</dbReference>
<dbReference type="KEGG" id="vg:40088073"/>
<feature type="compositionally biased region" description="Basic and acidic residues" evidence="1">
    <location>
        <begin position="400"/>
        <end position="422"/>
    </location>
</feature>
<dbReference type="OrthoDB" id="2539at10239"/>
<dbReference type="GO" id="GO:0006260">
    <property type="term" value="P:DNA replication"/>
    <property type="evidence" value="ECO:0007669"/>
    <property type="project" value="InterPro"/>
</dbReference>
<keyword evidence="3" id="KW-0067">ATP-binding</keyword>
<keyword evidence="3" id="KW-0378">Hydrolase</keyword>
<reference evidence="3 4" key="1">
    <citation type="submission" date="2017-06" db="EMBL/GenBank/DDBJ databases">
        <authorList>
            <person name="Kim H.J."/>
            <person name="Triplett B.A."/>
        </authorList>
    </citation>
    <scope>NUCLEOTIDE SEQUENCE [LARGE SCALE GENOMIC DNA]</scope>
</reference>
<dbReference type="Gene3D" id="3.40.50.300">
    <property type="entry name" value="P-loop containing nucleotide triphosphate hydrolases"/>
    <property type="match status" value="1"/>
</dbReference>
<evidence type="ECO:0000313" key="3">
    <source>
        <dbReference type="EMBL" id="ASV44692.2"/>
    </source>
</evidence>
<feature type="compositionally biased region" description="Polar residues" evidence="1">
    <location>
        <begin position="373"/>
        <end position="384"/>
    </location>
</feature>
<dbReference type="SUPFAM" id="SSF52540">
    <property type="entry name" value="P-loop containing nucleoside triphosphate hydrolases"/>
    <property type="match status" value="1"/>
</dbReference>
<dbReference type="EMBL" id="MF403008">
    <property type="protein sequence ID" value="ASV44692.2"/>
    <property type="molecule type" value="Genomic_DNA"/>
</dbReference>
<dbReference type="Pfam" id="PF03796">
    <property type="entry name" value="DnaB_C"/>
    <property type="match status" value="1"/>
</dbReference>
<dbReference type="RefSeq" id="YP_009611735.1">
    <property type="nucleotide sequence ID" value="NC_042013.1"/>
</dbReference>
<accession>A0A223VZT9</accession>
<sequence>MEYSDKFKSLPNTDLVYAETGVDLVKHDPIEISQYSQWLLQSVEQFCRHKANELLILEGPELLEKGLYAEIERRSKENNLISLQKDMGTDYLDDPKSRLEAMKDRKNQISTGWKDIDKQLYGGFERGQLNIWAGGPGSGKSLFLQNYALNLIHAGLDVVYITLELSEDLVALRFDAMNSGVGTRDIFKKIDDVSTKIAMLSKKNKWGKLTIKKFPEAGTNANDIRAYLKEYEILNGKKPDGLVVDYLDLLHPNSAKIDAANLFTKDKYTSEELRALSGELNLLTATASQLNRASVQEADFDHSHIAGGISKINTADNVMGIYASASMKEQGRYQIQFLKTRSSSGVGNRVELQFNKESLRITDAEGTGYYQAPSENMSSSSELQEQIAKTKLRNNPSEVEQERKVTKLIDEESVEKKNDEPAPVKSNNIKELMAKLHRKP</sequence>
<feature type="domain" description="SF4 helicase" evidence="2">
    <location>
        <begin position="102"/>
        <end position="368"/>
    </location>
</feature>
<evidence type="ECO:0000313" key="4">
    <source>
        <dbReference type="Proteomes" id="UP000223025"/>
    </source>
</evidence>